<dbReference type="PANTHER" id="PTHR31204:SF1">
    <property type="entry name" value="SIGMA INTRACELLULAR RECEPTOR 2"/>
    <property type="match status" value="1"/>
</dbReference>
<dbReference type="EMBL" id="KV441389">
    <property type="protein sequence ID" value="OAF61686.1"/>
    <property type="molecule type" value="Genomic_DNA"/>
</dbReference>
<reference evidence="9" key="1">
    <citation type="submission" date="2016-03" db="EMBL/GenBank/DDBJ databases">
        <title>Updated assembly of Pseudogymnoascus destructans, the fungus causing white-nose syndrome of bats.</title>
        <authorList>
            <person name="Palmer J.M."/>
            <person name="Drees K.P."/>
            <person name="Foster J.T."/>
            <person name="Lindner D.L."/>
        </authorList>
    </citation>
    <scope>NUCLEOTIDE SEQUENCE [LARGE SCALE GENOMIC DNA]</scope>
    <source>
        <strain evidence="9">20631-21</strain>
    </source>
</reference>
<dbReference type="Pfam" id="PF05241">
    <property type="entry name" value="EBP"/>
    <property type="match status" value="1"/>
</dbReference>
<feature type="transmembrane region" description="Helical" evidence="7">
    <location>
        <begin position="68"/>
        <end position="90"/>
    </location>
</feature>
<evidence type="ECO:0000256" key="2">
    <source>
        <dbReference type="ARBA" id="ARBA00009096"/>
    </source>
</evidence>
<dbReference type="GO" id="GO:0005789">
    <property type="term" value="C:endoplasmic reticulum membrane"/>
    <property type="evidence" value="ECO:0007669"/>
    <property type="project" value="UniProtKB-SubCell"/>
</dbReference>
<comment type="subcellular location">
    <subcellularLocation>
        <location evidence="1">Endoplasmic reticulum membrane</location>
        <topology evidence="1">Multi-pass membrane protein</topology>
    </subcellularLocation>
</comment>
<feature type="transmembrane region" description="Helical" evidence="7">
    <location>
        <begin position="12"/>
        <end position="34"/>
    </location>
</feature>
<dbReference type="OrthoDB" id="433124at2759"/>
<feature type="domain" description="EXPERA" evidence="8">
    <location>
        <begin position="10"/>
        <end position="146"/>
    </location>
</feature>
<sequence length="170" mass="19367">MATPILQRKSDMAYLVYFLIHIVVLFLVDLSPLYPSSLRPALSTKLLAYQAEVYQDRFFAIEIPFFEFFRYMEAVVHLPVSFWAISALVGESEKLSLVLFAYALQTVITTATCMYDFSQWEGVAVEAKWHLASLYGPYLLIATYMAVDMWGRLSGDLKELRGLRAGKKGN</sequence>
<evidence type="ECO:0000256" key="1">
    <source>
        <dbReference type="ARBA" id="ARBA00004477"/>
    </source>
</evidence>
<protein>
    <recommendedName>
        <fullName evidence="7">Efficient mitochondria targeting-associated protein 19</fullName>
    </recommendedName>
</protein>
<comment type="similarity">
    <text evidence="2">Belongs to the TMEM97/sigma-2 receptor family.</text>
</comment>
<evidence type="ECO:0000256" key="5">
    <source>
        <dbReference type="ARBA" id="ARBA00022989"/>
    </source>
</evidence>
<dbReference type="PIRSF" id="PIRSF031032">
    <property type="entry name" value="TMP_97_prd"/>
    <property type="match status" value="1"/>
</dbReference>
<gene>
    <name evidence="9" type="ORF">VC83_01865</name>
</gene>
<dbReference type="eggNOG" id="KOG0012">
    <property type="taxonomic scope" value="Eukaryota"/>
</dbReference>
<keyword evidence="6 7" id="KW-0472">Membrane</keyword>
<dbReference type="RefSeq" id="XP_024326960.1">
    <property type="nucleotide sequence ID" value="XM_024465537.1"/>
</dbReference>
<proteinExistence type="inferred from homology"/>
<evidence type="ECO:0000259" key="8">
    <source>
        <dbReference type="PROSITE" id="PS51751"/>
    </source>
</evidence>
<organism evidence="9">
    <name type="scientific">Pseudogymnoascus destructans</name>
    <dbReference type="NCBI Taxonomy" id="655981"/>
    <lineage>
        <taxon>Eukaryota</taxon>
        <taxon>Fungi</taxon>
        <taxon>Dikarya</taxon>
        <taxon>Ascomycota</taxon>
        <taxon>Pezizomycotina</taxon>
        <taxon>Leotiomycetes</taxon>
        <taxon>Thelebolales</taxon>
        <taxon>Thelebolaceae</taxon>
        <taxon>Pseudogymnoascus</taxon>
    </lineage>
</organism>
<dbReference type="PROSITE" id="PS51751">
    <property type="entry name" value="EXPERA"/>
    <property type="match status" value="1"/>
</dbReference>
<name>A0A177AHX9_9PEZI</name>
<feature type="transmembrane region" description="Helical" evidence="7">
    <location>
        <begin position="129"/>
        <end position="151"/>
    </location>
</feature>
<dbReference type="InterPro" id="IPR016964">
    <property type="entry name" value="Sigma2_recept"/>
</dbReference>
<dbReference type="VEuPathDB" id="FungiDB:GMDG_03804"/>
<evidence type="ECO:0000256" key="3">
    <source>
        <dbReference type="ARBA" id="ARBA00022692"/>
    </source>
</evidence>
<dbReference type="PANTHER" id="PTHR31204">
    <property type="entry name" value="SIGMA INTRACELLULAR RECEPTOR 2"/>
    <property type="match status" value="1"/>
</dbReference>
<dbReference type="InterPro" id="IPR051987">
    <property type="entry name" value="Sigma-2_receptor-like"/>
</dbReference>
<dbReference type="AlphaFoldDB" id="A0A177AHX9"/>
<feature type="transmembrane region" description="Helical" evidence="7">
    <location>
        <begin position="97"/>
        <end position="117"/>
    </location>
</feature>
<accession>A0A177AHX9</accession>
<evidence type="ECO:0000256" key="4">
    <source>
        <dbReference type="ARBA" id="ARBA00022824"/>
    </source>
</evidence>
<keyword evidence="5 7" id="KW-1133">Transmembrane helix</keyword>
<dbReference type="GeneID" id="36284952"/>
<evidence type="ECO:0000256" key="6">
    <source>
        <dbReference type="ARBA" id="ARBA00023136"/>
    </source>
</evidence>
<keyword evidence="4 7" id="KW-0256">Endoplasmic reticulum</keyword>
<evidence type="ECO:0000313" key="9">
    <source>
        <dbReference type="EMBL" id="OAF61686.1"/>
    </source>
</evidence>
<keyword evidence="3 7" id="KW-0812">Transmembrane</keyword>
<dbReference type="InterPro" id="IPR033118">
    <property type="entry name" value="EXPERA"/>
</dbReference>
<evidence type="ECO:0000256" key="7">
    <source>
        <dbReference type="PIRNR" id="PIRNR031032"/>
    </source>
</evidence>
<dbReference type="Proteomes" id="UP000077154">
    <property type="component" value="Unassembled WGS sequence"/>
</dbReference>